<protein>
    <submittedName>
        <fullName evidence="1">Uncharacterized protein</fullName>
    </submittedName>
</protein>
<dbReference type="AlphaFoldDB" id="A0A151ISF7"/>
<evidence type="ECO:0000313" key="2">
    <source>
        <dbReference type="Proteomes" id="UP000078492"/>
    </source>
</evidence>
<evidence type="ECO:0000313" key="1">
    <source>
        <dbReference type="EMBL" id="KYN09763.1"/>
    </source>
</evidence>
<gene>
    <name evidence="1" type="ORF">ALC57_18116</name>
</gene>
<reference evidence="1 2" key="1">
    <citation type="submission" date="2015-09" db="EMBL/GenBank/DDBJ databases">
        <title>Trachymyrmex cornetzi WGS genome.</title>
        <authorList>
            <person name="Nygaard S."/>
            <person name="Hu H."/>
            <person name="Boomsma J."/>
            <person name="Zhang G."/>
        </authorList>
    </citation>
    <scope>NUCLEOTIDE SEQUENCE [LARGE SCALE GENOMIC DNA]</scope>
    <source>
        <strain evidence="1">Tcor2-1</strain>
        <tissue evidence="1">Whole body</tissue>
    </source>
</reference>
<name>A0A151ISF7_9HYME</name>
<keyword evidence="2" id="KW-1185">Reference proteome</keyword>
<proteinExistence type="predicted"/>
<accession>A0A151ISF7</accession>
<organism evidence="1 2">
    <name type="scientific">Trachymyrmex cornetzi</name>
    <dbReference type="NCBI Taxonomy" id="471704"/>
    <lineage>
        <taxon>Eukaryota</taxon>
        <taxon>Metazoa</taxon>
        <taxon>Ecdysozoa</taxon>
        <taxon>Arthropoda</taxon>
        <taxon>Hexapoda</taxon>
        <taxon>Insecta</taxon>
        <taxon>Pterygota</taxon>
        <taxon>Neoptera</taxon>
        <taxon>Endopterygota</taxon>
        <taxon>Hymenoptera</taxon>
        <taxon>Apocrita</taxon>
        <taxon>Aculeata</taxon>
        <taxon>Formicoidea</taxon>
        <taxon>Formicidae</taxon>
        <taxon>Myrmicinae</taxon>
        <taxon>Trachymyrmex</taxon>
    </lineage>
</organism>
<sequence length="108" mass="11892">MVKTNTKRGSDSGTVHQRADALWACVWGRDANEWASPWFPVGARRLEDMGLEACRGRTAHSCRTAMQALLGFSIALSRGGLAGWWCWFVAYTLMGEVACSLRPRDGAD</sequence>
<dbReference type="EMBL" id="KQ981079">
    <property type="protein sequence ID" value="KYN09763.1"/>
    <property type="molecule type" value="Genomic_DNA"/>
</dbReference>
<dbReference type="Proteomes" id="UP000078492">
    <property type="component" value="Unassembled WGS sequence"/>
</dbReference>